<dbReference type="Proteomes" id="UP001159405">
    <property type="component" value="Unassembled WGS sequence"/>
</dbReference>
<accession>A0ABN8RYM4</accession>
<evidence type="ECO:0000313" key="2">
    <source>
        <dbReference type="Proteomes" id="UP001159405"/>
    </source>
</evidence>
<comment type="caution">
    <text evidence="1">The sequence shown here is derived from an EMBL/GenBank/DDBJ whole genome shotgun (WGS) entry which is preliminary data.</text>
</comment>
<dbReference type="PANTHER" id="PTHR33845">
    <property type="entry name" value="C2H2-TYPE DOMAIN-CONTAINING PROTEIN"/>
    <property type="match status" value="1"/>
</dbReference>
<keyword evidence="2" id="KW-1185">Reference proteome</keyword>
<dbReference type="PANTHER" id="PTHR33845:SF1">
    <property type="entry name" value="C2H2-TYPE DOMAIN-CONTAINING PROTEIN"/>
    <property type="match status" value="1"/>
</dbReference>
<protein>
    <recommendedName>
        <fullName evidence="3">Integrase catalytic domain-containing protein</fullName>
    </recommendedName>
</protein>
<evidence type="ECO:0008006" key="3">
    <source>
        <dbReference type="Google" id="ProtNLM"/>
    </source>
</evidence>
<dbReference type="EMBL" id="CALNXK010000359">
    <property type="protein sequence ID" value="CAH3183643.1"/>
    <property type="molecule type" value="Genomic_DNA"/>
</dbReference>
<sequence length="611" mass="69756">MREIPPDTPTVSTPLGDFPWTPGQWLKLESVDDDSTGEDMQTFPDQTFEVYNTAMAQIAGLSDIKILEPLTFRLKVDWGTATEKEKQMCEEKVDEACRAVCKVIAPSSSEELLKSYVKRASRSDKEVEALTSAYRQAPTKNLKTQILSIYALRYTSNELKAMHAPFEKLSDRQIKKARTHAKTVGVGLEVEKVPHYRVRIDRSKLEHFLDFVDQPYFYQDVSFGTRTVKLDSGQQMVMPNVVRTVGRSTMIEQYHQWCREEDYQPLGRSTLYRILKLCESCDSLRNTLGSVSSEIKGSQDVQFYSRDQQEDMLYDAAQAQDMVLQWKAHILRAENQDRAKTDVVNCLQSDTILIVMDWAMKFIQMKYREKQSEWYGKRGMNWHISCVLSKPADREQLEVTSYVHLFDNCAQDSYTVYAIIKHLLKTLKIANPNISKALLRSDGAGCYHNNNLIAALNEVHVHTGISVLRYDFSEPQFGKDVCDRIISPLKGVVRRFCNEGNDILSAADMREALKVRPVKGCTAAVCEIERTDQEIKVNRIPNFSTFHNFSYEGTGLRMWKAYDIGAGKLVLWSDLDVQVPGAITLKPATNQLQFWDVQPRCVKLQGPKCKA</sequence>
<name>A0ABN8RYM4_9CNID</name>
<reference evidence="1 2" key="1">
    <citation type="submission" date="2022-05" db="EMBL/GenBank/DDBJ databases">
        <authorList>
            <consortium name="Genoscope - CEA"/>
            <person name="William W."/>
        </authorList>
    </citation>
    <scope>NUCLEOTIDE SEQUENCE [LARGE SCALE GENOMIC DNA]</scope>
</reference>
<organism evidence="1 2">
    <name type="scientific">Porites lobata</name>
    <dbReference type="NCBI Taxonomy" id="104759"/>
    <lineage>
        <taxon>Eukaryota</taxon>
        <taxon>Metazoa</taxon>
        <taxon>Cnidaria</taxon>
        <taxon>Anthozoa</taxon>
        <taxon>Hexacorallia</taxon>
        <taxon>Scleractinia</taxon>
        <taxon>Fungiina</taxon>
        <taxon>Poritidae</taxon>
        <taxon>Porites</taxon>
    </lineage>
</organism>
<evidence type="ECO:0000313" key="1">
    <source>
        <dbReference type="EMBL" id="CAH3183643.1"/>
    </source>
</evidence>
<gene>
    <name evidence="1" type="ORF">PLOB_00028713</name>
</gene>
<proteinExistence type="predicted"/>